<dbReference type="RefSeq" id="WP_169745952.1">
    <property type="nucleotide sequence ID" value="NZ_CP007151.1"/>
</dbReference>
<dbReference type="STRING" id="1420916.AU14_01925"/>
<organism evidence="3 4">
    <name type="scientific">Marinobacter similis</name>
    <dbReference type="NCBI Taxonomy" id="1420916"/>
    <lineage>
        <taxon>Bacteria</taxon>
        <taxon>Pseudomonadati</taxon>
        <taxon>Pseudomonadota</taxon>
        <taxon>Gammaproteobacteria</taxon>
        <taxon>Pseudomonadales</taxon>
        <taxon>Marinobacteraceae</taxon>
        <taxon>Marinobacter</taxon>
    </lineage>
</organism>
<keyword evidence="2" id="KW-1133">Transmembrane helix</keyword>
<keyword evidence="2" id="KW-0472">Membrane</keyword>
<dbReference type="AlphaFoldDB" id="W5YN27"/>
<feature type="compositionally biased region" description="Basic and acidic residues" evidence="1">
    <location>
        <begin position="36"/>
        <end position="47"/>
    </location>
</feature>
<gene>
    <name evidence="3" type="ORF">AU14_01925</name>
</gene>
<reference evidence="3 4" key="1">
    <citation type="journal article" date="2014" name="Genome Announc.">
        <title>Draft Genome Sequences of Marinobacter similis A3d10T and Marinobacter salarius R9SW1T.</title>
        <authorList>
            <person name="Ivanova E.P."/>
            <person name="Ng H.J."/>
            <person name="Webb H.K."/>
            <person name="Feng G."/>
            <person name="Oshima K."/>
            <person name="Hattori M."/>
            <person name="Ohkuma M."/>
            <person name="Sergeev A.F."/>
            <person name="Mikhailov V.V."/>
            <person name="Crawford R.J."/>
            <person name="Sawabe T."/>
        </authorList>
    </citation>
    <scope>NUCLEOTIDE SEQUENCE [LARGE SCALE GENOMIC DNA]</scope>
    <source>
        <strain evidence="3 4">A3d10</strain>
    </source>
</reference>
<accession>W5YN27</accession>
<evidence type="ECO:0000256" key="2">
    <source>
        <dbReference type="SAM" id="Phobius"/>
    </source>
</evidence>
<evidence type="ECO:0000313" key="3">
    <source>
        <dbReference type="EMBL" id="AHI27858.1"/>
    </source>
</evidence>
<feature type="region of interest" description="Disordered" evidence="1">
    <location>
        <begin position="28"/>
        <end position="47"/>
    </location>
</feature>
<dbReference type="Proteomes" id="UP000061489">
    <property type="component" value="Chromosome"/>
</dbReference>
<dbReference type="EMBL" id="CP007151">
    <property type="protein sequence ID" value="AHI27858.1"/>
    <property type="molecule type" value="Genomic_DNA"/>
</dbReference>
<evidence type="ECO:0000256" key="1">
    <source>
        <dbReference type="SAM" id="MobiDB-lite"/>
    </source>
</evidence>
<feature type="transmembrane region" description="Helical" evidence="2">
    <location>
        <begin position="6"/>
        <end position="24"/>
    </location>
</feature>
<keyword evidence="2" id="KW-0812">Transmembrane</keyword>
<proteinExistence type="predicted"/>
<evidence type="ECO:0000313" key="4">
    <source>
        <dbReference type="Proteomes" id="UP000061489"/>
    </source>
</evidence>
<protein>
    <submittedName>
        <fullName evidence="3">Uncharacterized protein</fullName>
    </submittedName>
</protein>
<dbReference type="HOGENOM" id="CLU_3235756_0_0_6"/>
<dbReference type="KEGG" id="msx:AU14_01925"/>
<sequence length="47" mass="5040">MLKSTIFKAIVAVAIIGGGLLVIYHDQPEPPTGDINRIEPVPKQDSP</sequence>
<keyword evidence="4" id="KW-1185">Reference proteome</keyword>
<name>W5YN27_9GAMM</name>